<reference evidence="2" key="1">
    <citation type="journal article" date="2021" name="IMA Fungus">
        <title>Genomic characterization of three marine fungi, including Emericellopsis atlantica sp. nov. with signatures of a generalist lifestyle and marine biomass degradation.</title>
        <authorList>
            <person name="Hagestad O.C."/>
            <person name="Hou L."/>
            <person name="Andersen J.H."/>
            <person name="Hansen E.H."/>
            <person name="Altermark B."/>
            <person name="Li C."/>
            <person name="Kuhnert E."/>
            <person name="Cox R.J."/>
            <person name="Crous P.W."/>
            <person name="Spatafora J.W."/>
            <person name="Lail K."/>
            <person name="Amirebrahimi M."/>
            <person name="Lipzen A."/>
            <person name="Pangilinan J."/>
            <person name="Andreopoulos W."/>
            <person name="Hayes R.D."/>
            <person name="Ng V."/>
            <person name="Grigoriev I.V."/>
            <person name="Jackson S.A."/>
            <person name="Sutton T.D.S."/>
            <person name="Dobson A.D.W."/>
            <person name="Rama T."/>
        </authorList>
    </citation>
    <scope>NUCLEOTIDE SEQUENCE</scope>
    <source>
        <strain evidence="2">TRa018bII</strain>
    </source>
</reference>
<feature type="compositionally biased region" description="Gly residues" evidence="1">
    <location>
        <begin position="43"/>
        <end position="55"/>
    </location>
</feature>
<dbReference type="EMBL" id="MU251365">
    <property type="protein sequence ID" value="KAG9238775.1"/>
    <property type="molecule type" value="Genomic_DNA"/>
</dbReference>
<feature type="region of interest" description="Disordered" evidence="1">
    <location>
        <begin position="332"/>
        <end position="358"/>
    </location>
</feature>
<keyword evidence="3" id="KW-1185">Reference proteome</keyword>
<sequence length="408" mass="45152">MGRGEIFKKRDMVGRERAGRTVLRTRRKERTYRVYGQDSRSYGGTGEALGQGDSHGPGCMNLGGLAPRDPDAAGCRKGSTTRPTLSASSRPERHSPENKLVPSSAIRAMRSRLTRSRWDGRNPRRGRSWKREKGKRPISVGALMMEAWLSVVGGGKRDGGSSMAIAGPHWPKLRSGRDRDVLAYSVRVLGRKGLLWCKRPLPRPGKPSGVDMHQGRVDLWSRTKSGTRLLHVRDWRAVLSSKEPRRCSSTNGPLVCLSATEGRWLRTVFTTELWPEEAQNNDDMSSIASSSMALAAQHVVPLWQRVGPRLKTPVQPSLRPLSVLPFGPQTSRVANVGSPEKLGEMGEMGENVDAKPSRRGALDVNSGIRMMPLRLHLRASVWQCLHRAGLGQNHLCPLKTTHSREDPN</sequence>
<feature type="compositionally biased region" description="Polar residues" evidence="1">
    <location>
        <begin position="78"/>
        <end position="89"/>
    </location>
</feature>
<evidence type="ECO:0000313" key="3">
    <source>
        <dbReference type="Proteomes" id="UP000824998"/>
    </source>
</evidence>
<evidence type="ECO:0000313" key="2">
    <source>
        <dbReference type="EMBL" id="KAG9238775.1"/>
    </source>
</evidence>
<name>A0A9P7YT70_9HELO</name>
<dbReference type="AlphaFoldDB" id="A0A9P7YT70"/>
<protein>
    <submittedName>
        <fullName evidence="2">Uncharacterized protein</fullName>
    </submittedName>
</protein>
<gene>
    <name evidence="2" type="ORF">BJ875DRAFT_539259</name>
</gene>
<dbReference type="Proteomes" id="UP000824998">
    <property type="component" value="Unassembled WGS sequence"/>
</dbReference>
<organism evidence="2 3">
    <name type="scientific">Amylocarpus encephaloides</name>
    <dbReference type="NCBI Taxonomy" id="45428"/>
    <lineage>
        <taxon>Eukaryota</taxon>
        <taxon>Fungi</taxon>
        <taxon>Dikarya</taxon>
        <taxon>Ascomycota</taxon>
        <taxon>Pezizomycotina</taxon>
        <taxon>Leotiomycetes</taxon>
        <taxon>Helotiales</taxon>
        <taxon>Helotiales incertae sedis</taxon>
        <taxon>Amylocarpus</taxon>
    </lineage>
</organism>
<proteinExistence type="predicted"/>
<evidence type="ECO:0000256" key="1">
    <source>
        <dbReference type="SAM" id="MobiDB-lite"/>
    </source>
</evidence>
<feature type="region of interest" description="Disordered" evidence="1">
    <location>
        <begin position="36"/>
        <end position="100"/>
    </location>
</feature>
<accession>A0A9P7YT70</accession>
<comment type="caution">
    <text evidence="2">The sequence shown here is derived from an EMBL/GenBank/DDBJ whole genome shotgun (WGS) entry which is preliminary data.</text>
</comment>